<keyword evidence="1" id="KW-1133">Transmembrane helix</keyword>
<proteinExistence type="predicted"/>
<comment type="caution">
    <text evidence="2">The sequence shown here is derived from an EMBL/GenBank/DDBJ whole genome shotgun (WGS) entry which is preliminary data.</text>
</comment>
<dbReference type="RefSeq" id="WP_156647263.1">
    <property type="nucleotide sequence ID" value="NZ_AZEU01000064.1"/>
</dbReference>
<keyword evidence="1" id="KW-0812">Transmembrane</keyword>
<evidence type="ECO:0000313" key="2">
    <source>
        <dbReference type="EMBL" id="KRL50812.1"/>
    </source>
</evidence>
<dbReference type="AlphaFoldDB" id="A0A0R1R297"/>
<evidence type="ECO:0000313" key="3">
    <source>
        <dbReference type="Proteomes" id="UP000051790"/>
    </source>
</evidence>
<dbReference type="EMBL" id="AZEU01000064">
    <property type="protein sequence ID" value="KRL50812.1"/>
    <property type="molecule type" value="Genomic_DNA"/>
</dbReference>
<protein>
    <submittedName>
        <fullName evidence="2">Uncharacterized protein</fullName>
    </submittedName>
</protein>
<sequence>MGSLIFLVSYLLLAAIVFFLIAFGVKYGILWAVHALSEDDLMKLGKFFKR</sequence>
<keyword evidence="1" id="KW-0472">Membrane</keyword>
<dbReference type="PATRIC" id="fig|1423769.4.peg.3294"/>
<gene>
    <name evidence="2" type="ORF">FD01_GL003053</name>
</gene>
<organism evidence="2 3">
    <name type="scientific">Lacticaseibacillus manihotivorans DSM 13343 = JCM 12514</name>
    <dbReference type="NCBI Taxonomy" id="1423769"/>
    <lineage>
        <taxon>Bacteria</taxon>
        <taxon>Bacillati</taxon>
        <taxon>Bacillota</taxon>
        <taxon>Bacilli</taxon>
        <taxon>Lactobacillales</taxon>
        <taxon>Lactobacillaceae</taxon>
        <taxon>Lacticaseibacillus</taxon>
    </lineage>
</organism>
<evidence type="ECO:0000256" key="1">
    <source>
        <dbReference type="SAM" id="Phobius"/>
    </source>
</evidence>
<name>A0A0R1R297_9LACO</name>
<reference evidence="2 3" key="1">
    <citation type="journal article" date="2015" name="Genome Announc.">
        <title>Expanding the biotechnology potential of lactobacilli through comparative genomics of 213 strains and associated genera.</title>
        <authorList>
            <person name="Sun Z."/>
            <person name="Harris H.M."/>
            <person name="McCann A."/>
            <person name="Guo C."/>
            <person name="Argimon S."/>
            <person name="Zhang W."/>
            <person name="Yang X."/>
            <person name="Jeffery I.B."/>
            <person name="Cooney J.C."/>
            <person name="Kagawa T.F."/>
            <person name="Liu W."/>
            <person name="Song Y."/>
            <person name="Salvetti E."/>
            <person name="Wrobel A."/>
            <person name="Rasinkangas P."/>
            <person name="Parkhill J."/>
            <person name="Rea M.C."/>
            <person name="O'Sullivan O."/>
            <person name="Ritari J."/>
            <person name="Douillard F.P."/>
            <person name="Paul Ross R."/>
            <person name="Yang R."/>
            <person name="Briner A.E."/>
            <person name="Felis G.E."/>
            <person name="de Vos W.M."/>
            <person name="Barrangou R."/>
            <person name="Klaenhammer T.R."/>
            <person name="Caufield P.W."/>
            <person name="Cui Y."/>
            <person name="Zhang H."/>
            <person name="O'Toole P.W."/>
        </authorList>
    </citation>
    <scope>NUCLEOTIDE SEQUENCE [LARGE SCALE GENOMIC DNA]</scope>
    <source>
        <strain evidence="2 3">DSM 13343</strain>
    </source>
</reference>
<dbReference type="Proteomes" id="UP000051790">
    <property type="component" value="Unassembled WGS sequence"/>
</dbReference>
<accession>A0A0R1R297</accession>
<keyword evidence="3" id="KW-1185">Reference proteome</keyword>
<feature type="transmembrane region" description="Helical" evidence="1">
    <location>
        <begin position="6"/>
        <end position="33"/>
    </location>
</feature>